<gene>
    <name evidence="4" type="ORF">METZ01_LOCUS380470</name>
</gene>
<name>A0A382TZX5_9ZZZZ</name>
<dbReference type="GO" id="GO:0009636">
    <property type="term" value="P:response to toxic substance"/>
    <property type="evidence" value="ECO:0007669"/>
    <property type="project" value="TreeGrafter"/>
</dbReference>
<keyword evidence="1" id="KW-0645">Protease</keyword>
<evidence type="ECO:0000256" key="2">
    <source>
        <dbReference type="ARBA" id="ARBA00022801"/>
    </source>
</evidence>
<dbReference type="GO" id="GO:0043418">
    <property type="term" value="P:homocysteine catabolic process"/>
    <property type="evidence" value="ECO:0007669"/>
    <property type="project" value="TreeGrafter"/>
</dbReference>
<evidence type="ECO:0000256" key="1">
    <source>
        <dbReference type="ARBA" id="ARBA00022670"/>
    </source>
</evidence>
<dbReference type="InterPro" id="IPR038765">
    <property type="entry name" value="Papain-like_cys_pep_sf"/>
</dbReference>
<evidence type="ECO:0000313" key="4">
    <source>
        <dbReference type="EMBL" id="SVD27616.1"/>
    </source>
</evidence>
<evidence type="ECO:0000256" key="3">
    <source>
        <dbReference type="ARBA" id="ARBA00022807"/>
    </source>
</evidence>
<dbReference type="Gene3D" id="3.90.70.10">
    <property type="entry name" value="Cysteine proteinases"/>
    <property type="match status" value="1"/>
</dbReference>
<dbReference type="EMBL" id="UINC01140456">
    <property type="protein sequence ID" value="SVD27616.1"/>
    <property type="molecule type" value="Genomic_DNA"/>
</dbReference>
<sequence length="184" mass="20812">MSSFSLTTLLTLTVAIMTLPTDSLADDPEGILSEKLLKQLRDSYQMDEADRARFNAVSNSDINKLALNREVVQGEDGHFSHKIATKGITNQKASGRCWMFAGFNVMRPKVIHELGLDGFEFSSAYLQFWDKMEKSNCYLEAVIELRDADSLDREWQLVNEWMVGDGGWLNYTTSLIEKYGVVPT</sequence>
<keyword evidence="2" id="KW-0378">Hydrolase</keyword>
<dbReference type="AlphaFoldDB" id="A0A382TZX5"/>
<dbReference type="SUPFAM" id="SSF54001">
    <property type="entry name" value="Cysteine proteinases"/>
    <property type="match status" value="1"/>
</dbReference>
<proteinExistence type="predicted"/>
<dbReference type="PROSITE" id="PS00139">
    <property type="entry name" value="THIOL_PROTEASE_CYS"/>
    <property type="match status" value="1"/>
</dbReference>
<accession>A0A382TZX5</accession>
<dbReference type="GO" id="GO:0006508">
    <property type="term" value="P:proteolysis"/>
    <property type="evidence" value="ECO:0007669"/>
    <property type="project" value="UniProtKB-KW"/>
</dbReference>
<dbReference type="GO" id="GO:0070005">
    <property type="term" value="F:cysteine-type aminopeptidase activity"/>
    <property type="evidence" value="ECO:0007669"/>
    <property type="project" value="InterPro"/>
</dbReference>
<dbReference type="InterPro" id="IPR000169">
    <property type="entry name" value="Pept_cys_AS"/>
</dbReference>
<dbReference type="PANTHER" id="PTHR10363:SF2">
    <property type="entry name" value="BLEOMYCIN HYDROLASE"/>
    <property type="match status" value="1"/>
</dbReference>
<organism evidence="4">
    <name type="scientific">marine metagenome</name>
    <dbReference type="NCBI Taxonomy" id="408172"/>
    <lineage>
        <taxon>unclassified sequences</taxon>
        <taxon>metagenomes</taxon>
        <taxon>ecological metagenomes</taxon>
    </lineage>
</organism>
<dbReference type="Pfam" id="PF03051">
    <property type="entry name" value="Peptidase_C1_2"/>
    <property type="match status" value="1"/>
</dbReference>
<feature type="non-terminal residue" evidence="4">
    <location>
        <position position="184"/>
    </location>
</feature>
<protein>
    <recommendedName>
        <fullName evidence="5">Aminopeptidase</fullName>
    </recommendedName>
</protein>
<dbReference type="InterPro" id="IPR004134">
    <property type="entry name" value="Peptidase_C1B"/>
</dbReference>
<keyword evidence="3" id="KW-0788">Thiol protease</keyword>
<evidence type="ECO:0008006" key="5">
    <source>
        <dbReference type="Google" id="ProtNLM"/>
    </source>
</evidence>
<dbReference type="GO" id="GO:0005737">
    <property type="term" value="C:cytoplasm"/>
    <property type="evidence" value="ECO:0007669"/>
    <property type="project" value="TreeGrafter"/>
</dbReference>
<dbReference type="PANTHER" id="PTHR10363">
    <property type="entry name" value="BLEOMYCIN HYDROLASE"/>
    <property type="match status" value="1"/>
</dbReference>
<reference evidence="4" key="1">
    <citation type="submission" date="2018-05" db="EMBL/GenBank/DDBJ databases">
        <authorList>
            <person name="Lanie J.A."/>
            <person name="Ng W.-L."/>
            <person name="Kazmierczak K.M."/>
            <person name="Andrzejewski T.M."/>
            <person name="Davidsen T.M."/>
            <person name="Wayne K.J."/>
            <person name="Tettelin H."/>
            <person name="Glass J.I."/>
            <person name="Rusch D."/>
            <person name="Podicherti R."/>
            <person name="Tsui H.-C.T."/>
            <person name="Winkler M.E."/>
        </authorList>
    </citation>
    <scope>NUCLEOTIDE SEQUENCE</scope>
</reference>